<dbReference type="AlphaFoldDB" id="A0A6J7PHD4"/>
<evidence type="ECO:0000313" key="7">
    <source>
        <dbReference type="EMBL" id="CAB4534961.1"/>
    </source>
</evidence>
<feature type="transmembrane region" description="Helical" evidence="5">
    <location>
        <begin position="65"/>
        <end position="91"/>
    </location>
</feature>
<accession>A0A6J7PHD4</accession>
<proteinExistence type="predicted"/>
<evidence type="ECO:0000256" key="5">
    <source>
        <dbReference type="SAM" id="Phobius"/>
    </source>
</evidence>
<evidence type="ECO:0000256" key="4">
    <source>
        <dbReference type="ARBA" id="ARBA00023136"/>
    </source>
</evidence>
<keyword evidence="3 5" id="KW-1133">Transmembrane helix</keyword>
<feature type="transmembrane region" description="Helical" evidence="5">
    <location>
        <begin position="6"/>
        <end position="26"/>
    </location>
</feature>
<dbReference type="EMBL" id="CAFBPH010000039">
    <property type="protein sequence ID" value="CAB5008329.1"/>
    <property type="molecule type" value="Genomic_DNA"/>
</dbReference>
<dbReference type="InterPro" id="IPR009908">
    <property type="entry name" value="Methylamine_util_MauE"/>
</dbReference>
<protein>
    <submittedName>
        <fullName evidence="8">Unannotated protein</fullName>
    </submittedName>
</protein>
<dbReference type="EMBL" id="CAEZSM010000009">
    <property type="protein sequence ID" value="CAB4534961.1"/>
    <property type="molecule type" value="Genomic_DNA"/>
</dbReference>
<dbReference type="GO" id="GO:0030416">
    <property type="term" value="P:methylamine metabolic process"/>
    <property type="evidence" value="ECO:0007669"/>
    <property type="project" value="InterPro"/>
</dbReference>
<evidence type="ECO:0000313" key="8">
    <source>
        <dbReference type="EMBL" id="CAB5002593.1"/>
    </source>
</evidence>
<feature type="transmembrane region" description="Helical" evidence="5">
    <location>
        <begin position="38"/>
        <end position="59"/>
    </location>
</feature>
<gene>
    <name evidence="7" type="ORF">UFOPK1438_00151</name>
    <name evidence="8" type="ORF">UFOPK4035_00864</name>
    <name evidence="9" type="ORF">UFOPK4087_00315</name>
</gene>
<evidence type="ECO:0000256" key="1">
    <source>
        <dbReference type="ARBA" id="ARBA00004141"/>
    </source>
</evidence>
<dbReference type="EMBL" id="CAFBOX010000158">
    <property type="protein sequence ID" value="CAB5002593.1"/>
    <property type="molecule type" value="Genomic_DNA"/>
</dbReference>
<name>A0A6J7PHD4_9ZZZZ</name>
<organism evidence="8">
    <name type="scientific">freshwater metagenome</name>
    <dbReference type="NCBI Taxonomy" id="449393"/>
    <lineage>
        <taxon>unclassified sequences</taxon>
        <taxon>metagenomes</taxon>
        <taxon>ecological metagenomes</taxon>
    </lineage>
</organism>
<dbReference type="GO" id="GO:0016020">
    <property type="term" value="C:membrane"/>
    <property type="evidence" value="ECO:0007669"/>
    <property type="project" value="UniProtKB-SubCell"/>
</dbReference>
<reference evidence="8" key="1">
    <citation type="submission" date="2020-05" db="EMBL/GenBank/DDBJ databases">
        <authorList>
            <person name="Chiriac C."/>
            <person name="Salcher M."/>
            <person name="Ghai R."/>
            <person name="Kavagutti S V."/>
        </authorList>
    </citation>
    <scope>NUCLEOTIDE SEQUENCE</scope>
</reference>
<evidence type="ECO:0000256" key="3">
    <source>
        <dbReference type="ARBA" id="ARBA00022989"/>
    </source>
</evidence>
<keyword evidence="4 5" id="KW-0472">Membrane</keyword>
<evidence type="ECO:0000256" key="2">
    <source>
        <dbReference type="ARBA" id="ARBA00022692"/>
    </source>
</evidence>
<dbReference type="Pfam" id="PF07291">
    <property type="entry name" value="MauE"/>
    <property type="match status" value="1"/>
</dbReference>
<evidence type="ECO:0000313" key="9">
    <source>
        <dbReference type="EMBL" id="CAB5008329.1"/>
    </source>
</evidence>
<feature type="domain" description="Methylamine utilisation protein MauE" evidence="6">
    <location>
        <begin position="6"/>
        <end position="137"/>
    </location>
</feature>
<keyword evidence="2 5" id="KW-0812">Transmembrane</keyword>
<comment type="subcellular location">
    <subcellularLocation>
        <location evidence="1">Membrane</location>
        <topology evidence="1">Multi-pass membrane protein</topology>
    </subcellularLocation>
</comment>
<sequence>MNKYLPWLGLVARLVLGGVLFVAGYLKAFTIDKSQMAVRAYEVLPISVANILGIILPWLEIGAGLLLILGFAVRYSSIFGTALMLIFVIAISQAWARGLSIDCGCFGGGGKVAPGETKYLSEILRDLGLAALGIYLIRYPKTRFALEK</sequence>
<evidence type="ECO:0000259" key="6">
    <source>
        <dbReference type="Pfam" id="PF07291"/>
    </source>
</evidence>